<dbReference type="Proteomes" id="UP000054217">
    <property type="component" value="Unassembled WGS sequence"/>
</dbReference>
<evidence type="ECO:0000313" key="2">
    <source>
        <dbReference type="EMBL" id="KIO01012.1"/>
    </source>
</evidence>
<evidence type="ECO:0000313" key="3">
    <source>
        <dbReference type="Proteomes" id="UP000054217"/>
    </source>
</evidence>
<proteinExistence type="predicted"/>
<dbReference type="GO" id="GO:0005525">
    <property type="term" value="F:GTP binding"/>
    <property type="evidence" value="ECO:0007669"/>
    <property type="project" value="InterPro"/>
</dbReference>
<dbReference type="Gene3D" id="3.40.50.300">
    <property type="entry name" value="P-loop containing nucleotide triphosphate hydrolases"/>
    <property type="match status" value="1"/>
</dbReference>
<gene>
    <name evidence="2" type="ORF">M404DRAFT_40787</name>
</gene>
<accession>A0A0C3JU80</accession>
<dbReference type="CDD" id="cd00882">
    <property type="entry name" value="Ras_like_GTPase"/>
    <property type="match status" value="1"/>
</dbReference>
<dbReference type="EMBL" id="KN831991">
    <property type="protein sequence ID" value="KIO01012.1"/>
    <property type="molecule type" value="Genomic_DNA"/>
</dbReference>
<feature type="domain" description="G" evidence="1">
    <location>
        <begin position="1"/>
        <end position="99"/>
    </location>
</feature>
<dbReference type="InterPro" id="IPR006073">
    <property type="entry name" value="GTP-bd"/>
</dbReference>
<keyword evidence="3" id="KW-1185">Reference proteome</keyword>
<dbReference type="SUPFAM" id="SSF52540">
    <property type="entry name" value="P-loop containing nucleoside triphosphate hydrolases"/>
    <property type="match status" value="1"/>
</dbReference>
<name>A0A0C3JU80_PISTI</name>
<protein>
    <recommendedName>
        <fullName evidence="1">G domain-containing protein</fullName>
    </recommendedName>
</protein>
<dbReference type="HOGENOM" id="CLU_018003_0_1_1"/>
<feature type="non-terminal residue" evidence="2">
    <location>
        <position position="176"/>
    </location>
</feature>
<dbReference type="AlphaFoldDB" id="A0A0C3JU80"/>
<evidence type="ECO:0000259" key="1">
    <source>
        <dbReference type="Pfam" id="PF01926"/>
    </source>
</evidence>
<dbReference type="InParanoid" id="A0A0C3JU80"/>
<dbReference type="OrthoDB" id="8954335at2759"/>
<reference evidence="2 3" key="1">
    <citation type="submission" date="2014-04" db="EMBL/GenBank/DDBJ databases">
        <authorList>
            <consortium name="DOE Joint Genome Institute"/>
            <person name="Kuo A."/>
            <person name="Kohler A."/>
            <person name="Costa M.D."/>
            <person name="Nagy L.G."/>
            <person name="Floudas D."/>
            <person name="Copeland A."/>
            <person name="Barry K.W."/>
            <person name="Cichocki N."/>
            <person name="Veneault-Fourrey C."/>
            <person name="LaButti K."/>
            <person name="Lindquist E.A."/>
            <person name="Lipzen A."/>
            <person name="Lundell T."/>
            <person name="Morin E."/>
            <person name="Murat C."/>
            <person name="Sun H."/>
            <person name="Tunlid A."/>
            <person name="Henrissat B."/>
            <person name="Grigoriev I.V."/>
            <person name="Hibbett D.S."/>
            <person name="Martin F."/>
            <person name="Nordberg H.P."/>
            <person name="Cantor M.N."/>
            <person name="Hua S.X."/>
        </authorList>
    </citation>
    <scope>NUCLEOTIDE SEQUENCE [LARGE SCALE GENOMIC DNA]</scope>
    <source>
        <strain evidence="2 3">Marx 270</strain>
    </source>
</reference>
<dbReference type="STRING" id="870435.A0A0C3JU80"/>
<dbReference type="Pfam" id="PF01926">
    <property type="entry name" value="MMR_HSR1"/>
    <property type="match status" value="1"/>
</dbReference>
<organism evidence="2 3">
    <name type="scientific">Pisolithus tinctorius Marx 270</name>
    <dbReference type="NCBI Taxonomy" id="870435"/>
    <lineage>
        <taxon>Eukaryota</taxon>
        <taxon>Fungi</taxon>
        <taxon>Dikarya</taxon>
        <taxon>Basidiomycota</taxon>
        <taxon>Agaricomycotina</taxon>
        <taxon>Agaricomycetes</taxon>
        <taxon>Agaricomycetidae</taxon>
        <taxon>Boletales</taxon>
        <taxon>Sclerodermatineae</taxon>
        <taxon>Pisolithaceae</taxon>
        <taxon>Pisolithus</taxon>
    </lineage>
</organism>
<feature type="non-terminal residue" evidence="2">
    <location>
        <position position="1"/>
    </location>
</feature>
<sequence>VMGPTGAGKSTFVDCAVGRPAVNAGHDLMSYTKEMRPVRYPHSDGIRNIVLVDTPGFDDTFMTDAQILREIAQWLNAAYKKNIKLSGVLYLHRISDNRVSGTPLRNYNMFMELCGKENFKNIVLVTTMWDEVTEEVGSARENELQSGFWQAMINLGSTIHRFDGTMESAWKIISCL</sequence>
<dbReference type="InterPro" id="IPR027417">
    <property type="entry name" value="P-loop_NTPase"/>
</dbReference>
<reference evidence="3" key="2">
    <citation type="submission" date="2015-01" db="EMBL/GenBank/DDBJ databases">
        <title>Evolutionary Origins and Diversification of the Mycorrhizal Mutualists.</title>
        <authorList>
            <consortium name="DOE Joint Genome Institute"/>
            <consortium name="Mycorrhizal Genomics Consortium"/>
            <person name="Kohler A."/>
            <person name="Kuo A."/>
            <person name="Nagy L.G."/>
            <person name="Floudas D."/>
            <person name="Copeland A."/>
            <person name="Barry K.W."/>
            <person name="Cichocki N."/>
            <person name="Veneault-Fourrey C."/>
            <person name="LaButti K."/>
            <person name="Lindquist E.A."/>
            <person name="Lipzen A."/>
            <person name="Lundell T."/>
            <person name="Morin E."/>
            <person name="Murat C."/>
            <person name="Riley R."/>
            <person name="Ohm R."/>
            <person name="Sun H."/>
            <person name="Tunlid A."/>
            <person name="Henrissat B."/>
            <person name="Grigoriev I.V."/>
            <person name="Hibbett D.S."/>
            <person name="Martin F."/>
        </authorList>
    </citation>
    <scope>NUCLEOTIDE SEQUENCE [LARGE SCALE GENOMIC DNA]</scope>
    <source>
        <strain evidence="3">Marx 270</strain>
    </source>
</reference>